<gene>
    <name evidence="1" type="ORF">M409DRAFT_22201</name>
</gene>
<proteinExistence type="predicted"/>
<name>A0A6A6CMK6_ZASCE</name>
<dbReference type="Gene3D" id="3.30.40.10">
    <property type="entry name" value="Zinc/RING finger domain, C3HC4 (zinc finger)"/>
    <property type="match status" value="1"/>
</dbReference>
<keyword evidence="2" id="KW-1185">Reference proteome</keyword>
<dbReference type="RefSeq" id="XP_033668279.1">
    <property type="nucleotide sequence ID" value="XM_033806231.1"/>
</dbReference>
<dbReference type="OrthoDB" id="6270329at2759"/>
<organism evidence="1 2">
    <name type="scientific">Zasmidium cellare ATCC 36951</name>
    <dbReference type="NCBI Taxonomy" id="1080233"/>
    <lineage>
        <taxon>Eukaryota</taxon>
        <taxon>Fungi</taxon>
        <taxon>Dikarya</taxon>
        <taxon>Ascomycota</taxon>
        <taxon>Pezizomycotina</taxon>
        <taxon>Dothideomycetes</taxon>
        <taxon>Dothideomycetidae</taxon>
        <taxon>Mycosphaerellales</taxon>
        <taxon>Mycosphaerellaceae</taxon>
        <taxon>Zasmidium</taxon>
    </lineage>
</organism>
<dbReference type="Proteomes" id="UP000799537">
    <property type="component" value="Unassembled WGS sequence"/>
</dbReference>
<sequence>MPAPFHQHLQTVRDDHTNNVAFAQAILPQLLHKLSLLPIEYKQELAASDDWQESKCLVLEADRMVNTLNFPTSVENRLSESRPAYEEGLQQVASWKVRRKGALDGYWQETLEVMAKFKEDPTPAVDKRIAIVTQGRDNFSEGLEVREAELSVLRQSVHGRLRPVLEGNQEPGKLSRNECPIFLVEYENPASLGCDHIFSFNDLVSWVDEHSDCPMCREPAELDKVQRLDVERVDGQPACEAVEVEQTDEESSEG</sequence>
<dbReference type="GeneID" id="54559503"/>
<evidence type="ECO:0000313" key="1">
    <source>
        <dbReference type="EMBL" id="KAF2167390.1"/>
    </source>
</evidence>
<dbReference type="InterPro" id="IPR013083">
    <property type="entry name" value="Znf_RING/FYVE/PHD"/>
</dbReference>
<dbReference type="AlphaFoldDB" id="A0A6A6CMK6"/>
<accession>A0A6A6CMK6</accession>
<dbReference type="SUPFAM" id="SSF57850">
    <property type="entry name" value="RING/U-box"/>
    <property type="match status" value="1"/>
</dbReference>
<dbReference type="EMBL" id="ML993593">
    <property type="protein sequence ID" value="KAF2167390.1"/>
    <property type="molecule type" value="Genomic_DNA"/>
</dbReference>
<evidence type="ECO:0008006" key="3">
    <source>
        <dbReference type="Google" id="ProtNLM"/>
    </source>
</evidence>
<evidence type="ECO:0000313" key="2">
    <source>
        <dbReference type="Proteomes" id="UP000799537"/>
    </source>
</evidence>
<reference evidence="1" key="1">
    <citation type="journal article" date="2020" name="Stud. Mycol.">
        <title>101 Dothideomycetes genomes: a test case for predicting lifestyles and emergence of pathogens.</title>
        <authorList>
            <person name="Haridas S."/>
            <person name="Albert R."/>
            <person name="Binder M."/>
            <person name="Bloem J."/>
            <person name="Labutti K."/>
            <person name="Salamov A."/>
            <person name="Andreopoulos B."/>
            <person name="Baker S."/>
            <person name="Barry K."/>
            <person name="Bills G."/>
            <person name="Bluhm B."/>
            <person name="Cannon C."/>
            <person name="Castanera R."/>
            <person name="Culley D."/>
            <person name="Daum C."/>
            <person name="Ezra D."/>
            <person name="Gonzalez J."/>
            <person name="Henrissat B."/>
            <person name="Kuo A."/>
            <person name="Liang C."/>
            <person name="Lipzen A."/>
            <person name="Lutzoni F."/>
            <person name="Magnuson J."/>
            <person name="Mondo S."/>
            <person name="Nolan M."/>
            <person name="Ohm R."/>
            <person name="Pangilinan J."/>
            <person name="Park H.-J."/>
            <person name="Ramirez L."/>
            <person name="Alfaro M."/>
            <person name="Sun H."/>
            <person name="Tritt A."/>
            <person name="Yoshinaga Y."/>
            <person name="Zwiers L.-H."/>
            <person name="Turgeon B."/>
            <person name="Goodwin S."/>
            <person name="Spatafora J."/>
            <person name="Crous P."/>
            <person name="Grigoriev I."/>
        </authorList>
    </citation>
    <scope>NUCLEOTIDE SEQUENCE</scope>
    <source>
        <strain evidence="1">ATCC 36951</strain>
    </source>
</reference>
<protein>
    <recommendedName>
        <fullName evidence="3">RING-type domain-containing protein</fullName>
    </recommendedName>
</protein>